<reference evidence="7 8" key="1">
    <citation type="journal article" date="2013" name="BMC Genomics">
        <title>Genome sequencing and comparative genomics of honey bee microsporidia, Nosema apis reveal novel insights into host-parasite interactions.</title>
        <authorList>
            <person name="Chen Yp."/>
            <person name="Pettis J.S."/>
            <person name="Zhao Y."/>
            <person name="Liu X."/>
            <person name="Tallon L.J."/>
            <person name="Sadzewicz L.D."/>
            <person name="Li R."/>
            <person name="Zheng H."/>
            <person name="Huang S."/>
            <person name="Zhang X."/>
            <person name="Hamilton M.C."/>
            <person name="Pernal S.F."/>
            <person name="Melathopoulos A.P."/>
            <person name="Yan X."/>
            <person name="Evans J.D."/>
        </authorList>
    </citation>
    <scope>NUCLEOTIDE SEQUENCE [LARGE SCALE GENOMIC DNA]</scope>
    <source>
        <strain evidence="7 8">BRL 01</strain>
    </source>
</reference>
<dbReference type="EC" id="2.7.7.23" evidence="3"/>
<evidence type="ECO:0000256" key="4">
    <source>
        <dbReference type="ARBA" id="ARBA00022679"/>
    </source>
</evidence>
<dbReference type="PANTHER" id="PTHR11952">
    <property type="entry name" value="UDP- GLUCOSE PYROPHOSPHORYLASE"/>
    <property type="match status" value="1"/>
</dbReference>
<evidence type="ECO:0000256" key="1">
    <source>
        <dbReference type="ARBA" id="ARBA00005208"/>
    </source>
</evidence>
<dbReference type="GO" id="GO:0003977">
    <property type="term" value="F:UDP-N-acetylglucosamine diphosphorylase activity"/>
    <property type="evidence" value="ECO:0007669"/>
    <property type="project" value="UniProtKB-EC"/>
</dbReference>
<feature type="non-terminal residue" evidence="7">
    <location>
        <position position="131"/>
    </location>
</feature>
<proteinExistence type="inferred from homology"/>
<comment type="pathway">
    <text evidence="1">Nucleotide-sugar biosynthesis; UDP-N-acetyl-alpha-D-glucosamine biosynthesis; UDP-N-acetyl-alpha-D-glucosamine from N-acetyl-alpha-D-glucosamine 1-phosphate: step 1/1.</text>
</comment>
<keyword evidence="8" id="KW-1185">Reference proteome</keyword>
<dbReference type="Pfam" id="PF01704">
    <property type="entry name" value="UDPGP"/>
    <property type="match status" value="1"/>
</dbReference>
<protein>
    <recommendedName>
        <fullName evidence="3">UDP-N-acetylglucosamine diphosphorylase</fullName>
        <ecNumber evidence="3">2.7.7.23</ecNumber>
    </recommendedName>
</protein>
<keyword evidence="5 7" id="KW-0548">Nucleotidyltransferase</keyword>
<organism evidence="7 8">
    <name type="scientific">Vairimorpha apis BRL 01</name>
    <dbReference type="NCBI Taxonomy" id="1037528"/>
    <lineage>
        <taxon>Eukaryota</taxon>
        <taxon>Fungi</taxon>
        <taxon>Fungi incertae sedis</taxon>
        <taxon>Microsporidia</taxon>
        <taxon>Nosematidae</taxon>
        <taxon>Vairimorpha</taxon>
    </lineage>
</organism>
<dbReference type="InterPro" id="IPR039741">
    <property type="entry name" value="UDP-sugar_pyrophosphorylase"/>
</dbReference>
<dbReference type="SUPFAM" id="SSF53448">
    <property type="entry name" value="Nucleotide-diphospho-sugar transferases"/>
    <property type="match status" value="1"/>
</dbReference>
<evidence type="ECO:0000313" key="8">
    <source>
        <dbReference type="Proteomes" id="UP000053780"/>
    </source>
</evidence>
<dbReference type="VEuPathDB" id="MicrosporidiaDB:NAPIS_ORF01060"/>
<comment type="catalytic activity">
    <reaction evidence="6">
        <text>N-acetyl-alpha-D-glucosamine 1-phosphate + UTP + H(+) = UDP-N-acetyl-alpha-D-glucosamine + diphosphate</text>
        <dbReference type="Rhea" id="RHEA:13509"/>
        <dbReference type="ChEBI" id="CHEBI:15378"/>
        <dbReference type="ChEBI" id="CHEBI:33019"/>
        <dbReference type="ChEBI" id="CHEBI:46398"/>
        <dbReference type="ChEBI" id="CHEBI:57705"/>
        <dbReference type="ChEBI" id="CHEBI:57776"/>
        <dbReference type="EC" id="2.7.7.23"/>
    </reaction>
</comment>
<dbReference type="GO" id="GO:0006048">
    <property type="term" value="P:UDP-N-acetylglucosamine biosynthetic process"/>
    <property type="evidence" value="ECO:0007669"/>
    <property type="project" value="TreeGrafter"/>
</dbReference>
<dbReference type="PANTHER" id="PTHR11952:SF2">
    <property type="entry name" value="LD24639P"/>
    <property type="match status" value="1"/>
</dbReference>
<dbReference type="EMBL" id="KE647147">
    <property type="protein sequence ID" value="EQB61361.1"/>
    <property type="molecule type" value="Genomic_DNA"/>
</dbReference>
<evidence type="ECO:0000256" key="6">
    <source>
        <dbReference type="ARBA" id="ARBA00048493"/>
    </source>
</evidence>
<evidence type="ECO:0000256" key="5">
    <source>
        <dbReference type="ARBA" id="ARBA00022695"/>
    </source>
</evidence>
<dbReference type="InterPro" id="IPR002618">
    <property type="entry name" value="UDPGP_fam"/>
</dbReference>
<keyword evidence="4 7" id="KW-0808">Transferase</keyword>
<dbReference type="Proteomes" id="UP000053780">
    <property type="component" value="Unassembled WGS sequence"/>
</dbReference>
<dbReference type="AlphaFoldDB" id="T0MDM7"/>
<dbReference type="InterPro" id="IPR029044">
    <property type="entry name" value="Nucleotide-diphossugar_trans"/>
</dbReference>
<dbReference type="OrthoDB" id="532420at2759"/>
<dbReference type="Gene3D" id="3.90.550.10">
    <property type="entry name" value="Spore Coat Polysaccharide Biosynthesis Protein SpsA, Chain A"/>
    <property type="match status" value="1"/>
</dbReference>
<evidence type="ECO:0000256" key="2">
    <source>
        <dbReference type="ARBA" id="ARBA00010401"/>
    </source>
</evidence>
<evidence type="ECO:0000313" key="7">
    <source>
        <dbReference type="EMBL" id="EQB61361.1"/>
    </source>
</evidence>
<accession>T0MDM7</accession>
<gene>
    <name evidence="7" type="ORF">NAPIS_ORF01060</name>
</gene>
<sequence length="131" mass="15126">MSDIIQDINLISPYKSDYTLTEEAKNLYKIGCTALAYNKFAVVILSGGQGTRLGTSDPKGLFKINDKTLFEYHIEKIKKNIKMYKTNIKLLIMTSEFTHEQIINYFTENENFDLNVNFFKQENSICTFENG</sequence>
<name>T0MDM7_9MICR</name>
<evidence type="ECO:0000256" key="3">
    <source>
        <dbReference type="ARBA" id="ARBA00012457"/>
    </source>
</evidence>
<comment type="similarity">
    <text evidence="2">Belongs to the UDPGP type 1 family.</text>
</comment>
<dbReference type="HOGENOM" id="CLU_1932582_0_0_1"/>